<accession>A0A956SEK0</accession>
<reference evidence="1" key="1">
    <citation type="submission" date="2020-04" db="EMBL/GenBank/DDBJ databases">
        <authorList>
            <person name="Zhang T."/>
        </authorList>
    </citation>
    <scope>NUCLEOTIDE SEQUENCE</scope>
    <source>
        <strain evidence="1">HKST-UBA02</strain>
    </source>
</reference>
<reference evidence="1" key="2">
    <citation type="journal article" date="2021" name="Microbiome">
        <title>Successional dynamics and alternative stable states in a saline activated sludge microbial community over 9 years.</title>
        <authorList>
            <person name="Wang Y."/>
            <person name="Ye J."/>
            <person name="Ju F."/>
            <person name="Liu L."/>
            <person name="Boyd J.A."/>
            <person name="Deng Y."/>
            <person name="Parks D.H."/>
            <person name="Jiang X."/>
            <person name="Yin X."/>
            <person name="Woodcroft B.J."/>
            <person name="Tyson G.W."/>
            <person name="Hugenholtz P."/>
            <person name="Polz M.F."/>
            <person name="Zhang T."/>
        </authorList>
    </citation>
    <scope>NUCLEOTIDE SEQUENCE</scope>
    <source>
        <strain evidence="1">HKST-UBA02</strain>
    </source>
</reference>
<sequence>MNPAIIHIDVAVNQEDQDHRRTLLEVHEIANPDRPGVSPIARLAQCRSALVRLVPALVEYVSAIEAWAPFSSDGSGLQSCTGELLSRIRELRTVLQVVSGLLEEESSDNARIERLCTYLRICVEDWITCEARATT</sequence>
<dbReference type="EMBL" id="JAGQHS010000105">
    <property type="protein sequence ID" value="MCA9757551.1"/>
    <property type="molecule type" value="Genomic_DNA"/>
</dbReference>
<organism evidence="1 2">
    <name type="scientific">Eiseniibacteriota bacterium</name>
    <dbReference type="NCBI Taxonomy" id="2212470"/>
    <lineage>
        <taxon>Bacteria</taxon>
        <taxon>Candidatus Eiseniibacteriota</taxon>
    </lineage>
</organism>
<comment type="caution">
    <text evidence="1">The sequence shown here is derived from an EMBL/GenBank/DDBJ whole genome shotgun (WGS) entry which is preliminary data.</text>
</comment>
<evidence type="ECO:0000313" key="2">
    <source>
        <dbReference type="Proteomes" id="UP000739538"/>
    </source>
</evidence>
<dbReference type="Proteomes" id="UP000739538">
    <property type="component" value="Unassembled WGS sequence"/>
</dbReference>
<protein>
    <submittedName>
        <fullName evidence="1">Uncharacterized protein</fullName>
    </submittedName>
</protein>
<dbReference type="AlphaFoldDB" id="A0A956SEK0"/>
<name>A0A956SEK0_UNCEI</name>
<evidence type="ECO:0000313" key="1">
    <source>
        <dbReference type="EMBL" id="MCA9757551.1"/>
    </source>
</evidence>
<gene>
    <name evidence="1" type="ORF">KDA27_17230</name>
</gene>
<proteinExistence type="predicted"/>